<evidence type="ECO:0000256" key="1">
    <source>
        <dbReference type="SAM" id="MobiDB-lite"/>
    </source>
</evidence>
<evidence type="ECO:0000313" key="3">
    <source>
        <dbReference type="Proteomes" id="UP000078561"/>
    </source>
</evidence>
<feature type="region of interest" description="Disordered" evidence="1">
    <location>
        <begin position="52"/>
        <end position="94"/>
    </location>
</feature>
<proteinExistence type="predicted"/>
<keyword evidence="3" id="KW-1185">Reference proteome</keyword>
<evidence type="ECO:0000313" key="2">
    <source>
        <dbReference type="EMBL" id="SAM04472.1"/>
    </source>
</evidence>
<feature type="compositionally biased region" description="Low complexity" evidence="1">
    <location>
        <begin position="75"/>
        <end position="94"/>
    </location>
</feature>
<protein>
    <submittedName>
        <fullName evidence="2">Uncharacterized protein</fullName>
    </submittedName>
</protein>
<dbReference type="EMBL" id="LT554386">
    <property type="protein sequence ID" value="SAM04472.1"/>
    <property type="molecule type" value="Genomic_DNA"/>
</dbReference>
<organism evidence="2">
    <name type="scientific">Absidia glauca</name>
    <name type="common">Pin mould</name>
    <dbReference type="NCBI Taxonomy" id="4829"/>
    <lineage>
        <taxon>Eukaryota</taxon>
        <taxon>Fungi</taxon>
        <taxon>Fungi incertae sedis</taxon>
        <taxon>Mucoromycota</taxon>
        <taxon>Mucoromycotina</taxon>
        <taxon>Mucoromycetes</taxon>
        <taxon>Mucorales</taxon>
        <taxon>Cunninghamellaceae</taxon>
        <taxon>Absidia</taxon>
    </lineage>
</organism>
<dbReference type="InParanoid" id="A0A163TG40"/>
<dbReference type="OrthoDB" id="2290706at2759"/>
<reference evidence="2" key="1">
    <citation type="submission" date="2016-04" db="EMBL/GenBank/DDBJ databases">
        <authorList>
            <person name="Evans L.H."/>
            <person name="Alamgir A."/>
            <person name="Owens N."/>
            <person name="Weber N.D."/>
            <person name="Virtaneva K."/>
            <person name="Barbian K."/>
            <person name="Babar A."/>
            <person name="Rosenke K."/>
        </authorList>
    </citation>
    <scope>NUCLEOTIDE SEQUENCE [LARGE SCALE GENOMIC DNA]</scope>
    <source>
        <strain evidence="2">CBS 101.48</strain>
    </source>
</reference>
<sequence length="155" mass="17728">MSDLNSRAVFVFPAASPSSKLKCAPDRKPPPIDWIQHPTLFDIPPPIPWMKIDTTLQQQRHHHRRPLLYQKEQSDPSIASSSSSSSSFSSYISSPSLATQSDQRSFSVHQDELPALHHYHARFNSTRRRTKARFLGGLVSKMKRAAERPFRFMET</sequence>
<accession>A0A163TG40</accession>
<dbReference type="AlphaFoldDB" id="A0A163TG40"/>
<dbReference type="Proteomes" id="UP000078561">
    <property type="component" value="Unassembled WGS sequence"/>
</dbReference>
<gene>
    <name evidence="2" type="primary">ABSGL_10336.1 scaffold 11921</name>
</gene>
<name>A0A163TG40_ABSGL</name>